<sequence length="224" mass="23879">MNKSIFPNLFTGSNLAFGVIGITLSAQGETTYAAICVLLSLLADGLDGRVARALGVSGPFGRELDSLADVVGFGVAPAYMLYVKELYGLGWYAYVPLLAFAVLGAFRLARFNIMTEEVHGYFQGLPIPAAGCLAATYVLCGVMVPQIVLMVSMICVGILMVSEVKYPDFKGHSSLCIQKIAIGIVGLLVVLGLICDYHAWAVLLFAGYVLFGLINSALNLVIRK</sequence>
<keyword evidence="9 17" id="KW-0812">Transmembrane</keyword>
<keyword evidence="10 17" id="KW-1133">Transmembrane helix</keyword>
<evidence type="ECO:0000313" key="18">
    <source>
        <dbReference type="EMBL" id="MDV5087896.1"/>
    </source>
</evidence>
<dbReference type="NCBIfam" id="TIGR00473">
    <property type="entry name" value="pssA"/>
    <property type="match status" value="1"/>
</dbReference>
<comment type="subcellular location">
    <subcellularLocation>
        <location evidence="3">Endomembrane system</location>
    </subcellularLocation>
    <subcellularLocation>
        <location evidence="2">Membrane</location>
        <topology evidence="2">Multi-pass membrane protein</topology>
    </subcellularLocation>
</comment>
<keyword evidence="7" id="KW-0444">Lipid biosynthesis</keyword>
<evidence type="ECO:0000256" key="5">
    <source>
        <dbReference type="ARBA" id="ARBA00013174"/>
    </source>
</evidence>
<keyword evidence="14" id="KW-1208">Phospholipid metabolism</keyword>
<dbReference type="RefSeq" id="WP_295194005.1">
    <property type="nucleotide sequence ID" value="NZ_JAWJZA010000001.1"/>
</dbReference>
<evidence type="ECO:0000256" key="17">
    <source>
        <dbReference type="SAM" id="Phobius"/>
    </source>
</evidence>
<evidence type="ECO:0000256" key="6">
    <source>
        <dbReference type="ARBA" id="ARBA00017171"/>
    </source>
</evidence>
<evidence type="ECO:0000256" key="8">
    <source>
        <dbReference type="ARBA" id="ARBA00022679"/>
    </source>
</evidence>
<dbReference type="Pfam" id="PF01066">
    <property type="entry name" value="CDP-OH_P_transf"/>
    <property type="match status" value="1"/>
</dbReference>
<feature type="transmembrane region" description="Helical" evidence="17">
    <location>
        <begin position="200"/>
        <end position="222"/>
    </location>
</feature>
<dbReference type="Gene3D" id="1.20.120.1760">
    <property type="match status" value="1"/>
</dbReference>
<evidence type="ECO:0000256" key="16">
    <source>
        <dbReference type="RuleBase" id="RU003750"/>
    </source>
</evidence>
<keyword evidence="8 16" id="KW-0808">Transferase</keyword>
<evidence type="ECO:0000256" key="11">
    <source>
        <dbReference type="ARBA" id="ARBA00023098"/>
    </source>
</evidence>
<feature type="transmembrane region" description="Helical" evidence="17">
    <location>
        <begin position="15"/>
        <end position="43"/>
    </location>
</feature>
<dbReference type="EMBL" id="JAWJZB010000003">
    <property type="protein sequence ID" value="MDV5087896.1"/>
    <property type="molecule type" value="Genomic_DNA"/>
</dbReference>
<evidence type="ECO:0000256" key="3">
    <source>
        <dbReference type="ARBA" id="ARBA00004308"/>
    </source>
</evidence>
<evidence type="ECO:0000256" key="12">
    <source>
        <dbReference type="ARBA" id="ARBA00023136"/>
    </source>
</evidence>
<comment type="caution">
    <text evidence="18">The sequence shown here is derived from an EMBL/GenBank/DDBJ whole genome shotgun (WGS) entry which is preliminary data.</text>
</comment>
<dbReference type="GO" id="GO:0003882">
    <property type="term" value="F:CDP-diacylglycerol-serine O-phosphatidyltransferase activity"/>
    <property type="evidence" value="ECO:0007669"/>
    <property type="project" value="UniProtKB-EC"/>
</dbReference>
<dbReference type="InterPro" id="IPR048254">
    <property type="entry name" value="CDP_ALCOHOL_P_TRANSF_CS"/>
</dbReference>
<keyword evidence="12 17" id="KW-0472">Membrane</keyword>
<dbReference type="PROSITE" id="PS00379">
    <property type="entry name" value="CDP_ALCOHOL_P_TRANSF"/>
    <property type="match status" value="1"/>
</dbReference>
<dbReference type="EC" id="2.7.8.8" evidence="5"/>
<evidence type="ECO:0000313" key="19">
    <source>
        <dbReference type="Proteomes" id="UP001272515"/>
    </source>
</evidence>
<gene>
    <name evidence="18" type="primary">pssA</name>
    <name evidence="18" type="ORF">RVY80_03410</name>
</gene>
<proteinExistence type="inferred from homology"/>
<evidence type="ECO:0000256" key="2">
    <source>
        <dbReference type="ARBA" id="ARBA00004141"/>
    </source>
</evidence>
<accession>A0ABU3Z7L1</accession>
<evidence type="ECO:0000256" key="10">
    <source>
        <dbReference type="ARBA" id="ARBA00022989"/>
    </source>
</evidence>
<keyword evidence="11" id="KW-0443">Lipid metabolism</keyword>
<organism evidence="18 19">
    <name type="scientific">Veillonella absiana</name>
    <dbReference type="NCBI Taxonomy" id="3079305"/>
    <lineage>
        <taxon>Bacteria</taxon>
        <taxon>Bacillati</taxon>
        <taxon>Bacillota</taxon>
        <taxon>Negativicutes</taxon>
        <taxon>Veillonellales</taxon>
        <taxon>Veillonellaceae</taxon>
        <taxon>Veillonella</taxon>
    </lineage>
</organism>
<evidence type="ECO:0000256" key="9">
    <source>
        <dbReference type="ARBA" id="ARBA00022692"/>
    </source>
</evidence>
<name>A0ABU3Z7L1_9FIRM</name>
<feature type="transmembrane region" description="Helical" evidence="17">
    <location>
        <begin position="89"/>
        <end position="109"/>
    </location>
</feature>
<keyword evidence="13" id="KW-0594">Phospholipid biosynthesis</keyword>
<comment type="catalytic activity">
    <reaction evidence="1">
        <text>a CDP-1,2-diacyl-sn-glycerol + L-serine = a 1,2-diacyl-sn-glycero-3-phospho-L-serine + CMP + H(+)</text>
        <dbReference type="Rhea" id="RHEA:16913"/>
        <dbReference type="ChEBI" id="CHEBI:15378"/>
        <dbReference type="ChEBI" id="CHEBI:33384"/>
        <dbReference type="ChEBI" id="CHEBI:57262"/>
        <dbReference type="ChEBI" id="CHEBI:58332"/>
        <dbReference type="ChEBI" id="CHEBI:60377"/>
        <dbReference type="EC" id="2.7.8.8"/>
    </reaction>
</comment>
<feature type="transmembrane region" description="Helical" evidence="17">
    <location>
        <begin position="176"/>
        <end position="194"/>
    </location>
</feature>
<protein>
    <recommendedName>
        <fullName evidence="6">CDP-diacylglycerol--serine O-phosphatidyltransferase</fullName>
        <ecNumber evidence="5">2.7.8.8</ecNumber>
    </recommendedName>
    <alternativeName>
        <fullName evidence="15">Phosphatidylserine synthase</fullName>
    </alternativeName>
</protein>
<evidence type="ECO:0000256" key="7">
    <source>
        <dbReference type="ARBA" id="ARBA00022516"/>
    </source>
</evidence>
<feature type="transmembrane region" description="Helical" evidence="17">
    <location>
        <begin position="121"/>
        <end position="139"/>
    </location>
</feature>
<dbReference type="InterPro" id="IPR000462">
    <property type="entry name" value="CDP-OH_P_trans"/>
</dbReference>
<evidence type="ECO:0000256" key="14">
    <source>
        <dbReference type="ARBA" id="ARBA00023264"/>
    </source>
</evidence>
<dbReference type="InterPro" id="IPR004533">
    <property type="entry name" value="CDP-diaglyc--ser_O-PTrfase"/>
</dbReference>
<comment type="similarity">
    <text evidence="4 16">Belongs to the CDP-alcohol phosphatidyltransferase class-I family.</text>
</comment>
<evidence type="ECO:0000256" key="4">
    <source>
        <dbReference type="ARBA" id="ARBA00010441"/>
    </source>
</evidence>
<dbReference type="InterPro" id="IPR043130">
    <property type="entry name" value="CDP-OH_PTrfase_TM_dom"/>
</dbReference>
<keyword evidence="19" id="KW-1185">Reference proteome</keyword>
<reference evidence="18 19" key="1">
    <citation type="submission" date="2023-10" db="EMBL/GenBank/DDBJ databases">
        <title>Veillonella sp. nov., isolated from a pig farm feces dump.</title>
        <authorList>
            <person name="Chang Y.-H."/>
        </authorList>
    </citation>
    <scope>NUCLEOTIDE SEQUENCE [LARGE SCALE GENOMIC DNA]</scope>
    <source>
        <strain evidence="18 19">YH-vei2233</strain>
    </source>
</reference>
<evidence type="ECO:0000256" key="1">
    <source>
        <dbReference type="ARBA" id="ARBA00000287"/>
    </source>
</evidence>
<evidence type="ECO:0000256" key="13">
    <source>
        <dbReference type="ARBA" id="ARBA00023209"/>
    </source>
</evidence>
<dbReference type="Proteomes" id="UP001272515">
    <property type="component" value="Unassembled WGS sequence"/>
</dbReference>
<evidence type="ECO:0000256" key="15">
    <source>
        <dbReference type="ARBA" id="ARBA00032361"/>
    </source>
</evidence>